<feature type="compositionally biased region" description="Low complexity" evidence="1">
    <location>
        <begin position="1"/>
        <end position="14"/>
    </location>
</feature>
<accession>A0A0A9CVT5</accession>
<evidence type="ECO:0000313" key="2">
    <source>
        <dbReference type="EMBL" id="JAD78543.1"/>
    </source>
</evidence>
<organism evidence="2">
    <name type="scientific">Arundo donax</name>
    <name type="common">Giant reed</name>
    <name type="synonym">Donax arundinaceus</name>
    <dbReference type="NCBI Taxonomy" id="35708"/>
    <lineage>
        <taxon>Eukaryota</taxon>
        <taxon>Viridiplantae</taxon>
        <taxon>Streptophyta</taxon>
        <taxon>Embryophyta</taxon>
        <taxon>Tracheophyta</taxon>
        <taxon>Spermatophyta</taxon>
        <taxon>Magnoliopsida</taxon>
        <taxon>Liliopsida</taxon>
        <taxon>Poales</taxon>
        <taxon>Poaceae</taxon>
        <taxon>PACMAD clade</taxon>
        <taxon>Arundinoideae</taxon>
        <taxon>Arundineae</taxon>
        <taxon>Arundo</taxon>
    </lineage>
</organism>
<proteinExistence type="predicted"/>
<name>A0A0A9CVT5_ARUDO</name>
<protein>
    <submittedName>
        <fullName evidence="2">Uncharacterized protein</fullName>
    </submittedName>
</protein>
<feature type="region of interest" description="Disordered" evidence="1">
    <location>
        <begin position="1"/>
        <end position="42"/>
    </location>
</feature>
<evidence type="ECO:0000256" key="1">
    <source>
        <dbReference type="SAM" id="MobiDB-lite"/>
    </source>
</evidence>
<reference evidence="2" key="1">
    <citation type="submission" date="2014-09" db="EMBL/GenBank/DDBJ databases">
        <authorList>
            <person name="Magalhaes I.L.F."/>
            <person name="Oliveira U."/>
            <person name="Santos F.R."/>
            <person name="Vidigal T.H.D.A."/>
            <person name="Brescovit A.D."/>
            <person name="Santos A.J."/>
        </authorList>
    </citation>
    <scope>NUCLEOTIDE SEQUENCE</scope>
    <source>
        <tissue evidence="2">Shoot tissue taken approximately 20 cm above the soil surface</tissue>
    </source>
</reference>
<feature type="compositionally biased region" description="Basic residues" evidence="1">
    <location>
        <begin position="15"/>
        <end position="42"/>
    </location>
</feature>
<sequence>MRGAAGSPGAAPFSRGRRRRVLGARARRGRGRRRRRSGSCRR</sequence>
<dbReference type="AlphaFoldDB" id="A0A0A9CVT5"/>
<reference evidence="2" key="2">
    <citation type="journal article" date="2015" name="Data Brief">
        <title>Shoot transcriptome of the giant reed, Arundo donax.</title>
        <authorList>
            <person name="Barrero R.A."/>
            <person name="Guerrero F.D."/>
            <person name="Moolhuijzen P."/>
            <person name="Goolsby J.A."/>
            <person name="Tidwell J."/>
            <person name="Bellgard S.E."/>
            <person name="Bellgard M.I."/>
        </authorList>
    </citation>
    <scope>NUCLEOTIDE SEQUENCE</scope>
    <source>
        <tissue evidence="2">Shoot tissue taken approximately 20 cm above the soil surface</tissue>
    </source>
</reference>
<dbReference type="EMBL" id="GBRH01219352">
    <property type="protein sequence ID" value="JAD78543.1"/>
    <property type="molecule type" value="Transcribed_RNA"/>
</dbReference>